<name>A0A4R2I8W9_9GAMM</name>
<gene>
    <name evidence="2" type="ORF">EV148_107243</name>
</gene>
<dbReference type="Pfam" id="PF08242">
    <property type="entry name" value="Methyltransf_12"/>
    <property type="match status" value="1"/>
</dbReference>
<sequence>MATSTADAGDANRRTIAGYENCARDYAAAVERVPAGVGEAALRRLADGLSRGARALEIGSGPGWDADFLETLGVAVDRTDAAGAFRAFHAERGHAVAALDVVEDALPGPYDAVVALCVLQHVERARFDEVLRKIAGALHPGGLFLASLREGEGEDWEHGESGDYRLVLCAADEGDRIDRRRKRRVVLIRGDRGGFKRIIPPSPLFLPSPLI</sequence>
<dbReference type="EMBL" id="SLWQ01000007">
    <property type="protein sequence ID" value="TCO38955.1"/>
    <property type="molecule type" value="Genomic_DNA"/>
</dbReference>
<proteinExistence type="predicted"/>
<evidence type="ECO:0000313" key="2">
    <source>
        <dbReference type="EMBL" id="TCO38955.1"/>
    </source>
</evidence>
<evidence type="ECO:0000259" key="1">
    <source>
        <dbReference type="Pfam" id="PF08242"/>
    </source>
</evidence>
<keyword evidence="2" id="KW-0808">Transferase</keyword>
<protein>
    <submittedName>
        <fullName evidence="2">Methyltransferase family protein</fullName>
    </submittedName>
</protein>
<dbReference type="Proteomes" id="UP000294862">
    <property type="component" value="Unassembled WGS sequence"/>
</dbReference>
<evidence type="ECO:0000313" key="3">
    <source>
        <dbReference type="Proteomes" id="UP000294862"/>
    </source>
</evidence>
<dbReference type="InterPro" id="IPR029063">
    <property type="entry name" value="SAM-dependent_MTases_sf"/>
</dbReference>
<keyword evidence="3" id="KW-1185">Reference proteome</keyword>
<dbReference type="CDD" id="cd02440">
    <property type="entry name" value="AdoMet_MTases"/>
    <property type="match status" value="1"/>
</dbReference>
<dbReference type="GO" id="GO:0008168">
    <property type="term" value="F:methyltransferase activity"/>
    <property type="evidence" value="ECO:0007669"/>
    <property type="project" value="UniProtKB-KW"/>
</dbReference>
<dbReference type="SUPFAM" id="SSF53335">
    <property type="entry name" value="S-adenosyl-L-methionine-dependent methyltransferases"/>
    <property type="match status" value="1"/>
</dbReference>
<comment type="caution">
    <text evidence="2">The sequence shown here is derived from an EMBL/GenBank/DDBJ whole genome shotgun (WGS) entry which is preliminary data.</text>
</comment>
<dbReference type="InterPro" id="IPR013217">
    <property type="entry name" value="Methyltransf_12"/>
</dbReference>
<accession>A0A4R2I8W9</accession>
<dbReference type="Gene3D" id="3.40.50.150">
    <property type="entry name" value="Vaccinia Virus protein VP39"/>
    <property type="match status" value="1"/>
</dbReference>
<dbReference type="GO" id="GO:0032259">
    <property type="term" value="P:methylation"/>
    <property type="evidence" value="ECO:0007669"/>
    <property type="project" value="UniProtKB-KW"/>
</dbReference>
<organism evidence="2 3">
    <name type="scientific">Dokdonella fugitiva</name>
    <dbReference type="NCBI Taxonomy" id="328517"/>
    <lineage>
        <taxon>Bacteria</taxon>
        <taxon>Pseudomonadati</taxon>
        <taxon>Pseudomonadota</taxon>
        <taxon>Gammaproteobacteria</taxon>
        <taxon>Lysobacterales</taxon>
        <taxon>Rhodanobacteraceae</taxon>
        <taxon>Dokdonella</taxon>
    </lineage>
</organism>
<dbReference type="AlphaFoldDB" id="A0A4R2I8W9"/>
<reference evidence="2 3" key="1">
    <citation type="journal article" date="2015" name="Stand. Genomic Sci.">
        <title>Genomic Encyclopedia of Bacterial and Archaeal Type Strains, Phase III: the genomes of soil and plant-associated and newly described type strains.</title>
        <authorList>
            <person name="Whitman W.B."/>
            <person name="Woyke T."/>
            <person name="Klenk H.P."/>
            <person name="Zhou Y."/>
            <person name="Lilburn T.G."/>
            <person name="Beck B.J."/>
            <person name="De Vos P."/>
            <person name="Vandamme P."/>
            <person name="Eisen J.A."/>
            <person name="Garrity G."/>
            <person name="Hugenholtz P."/>
            <person name="Kyrpides N.C."/>
        </authorList>
    </citation>
    <scope>NUCLEOTIDE SEQUENCE [LARGE SCALE GENOMIC DNA]</scope>
    <source>
        <strain evidence="2 3">A3</strain>
    </source>
</reference>
<feature type="domain" description="Methyltransferase type 12" evidence="1">
    <location>
        <begin position="56"/>
        <end position="144"/>
    </location>
</feature>
<keyword evidence="2" id="KW-0489">Methyltransferase</keyword>